<dbReference type="Pfam" id="PF05710">
    <property type="entry name" value="Coiled"/>
    <property type="match status" value="1"/>
</dbReference>
<dbReference type="RefSeq" id="XP_003293011.1">
    <property type="nucleotide sequence ID" value="XM_003292963.1"/>
</dbReference>
<dbReference type="InParanoid" id="F1A017"/>
<comment type="similarity">
    <text evidence="1">Belongs to the hssA/B family.</text>
</comment>
<dbReference type="FunCoup" id="F1A017">
    <property type="interactions" value="229"/>
</dbReference>
<dbReference type="PANTHER" id="PTHR31857:SF2">
    <property type="entry name" value="HSSA_B-LIKE PROTEIN 17-RELATED"/>
    <property type="match status" value="1"/>
</dbReference>
<evidence type="ECO:0000313" key="2">
    <source>
        <dbReference type="EMBL" id="EGC30456.1"/>
    </source>
</evidence>
<dbReference type="AlphaFoldDB" id="F1A017"/>
<accession>F1A017</accession>
<evidence type="ECO:0000313" key="3">
    <source>
        <dbReference type="Proteomes" id="UP000001064"/>
    </source>
</evidence>
<organism evidence="2 3">
    <name type="scientific">Dictyostelium purpureum</name>
    <name type="common">Slime mold</name>
    <dbReference type="NCBI Taxonomy" id="5786"/>
    <lineage>
        <taxon>Eukaryota</taxon>
        <taxon>Amoebozoa</taxon>
        <taxon>Evosea</taxon>
        <taxon>Eumycetozoa</taxon>
        <taxon>Dictyostelia</taxon>
        <taxon>Dictyosteliales</taxon>
        <taxon>Dictyosteliaceae</taxon>
        <taxon>Dictyostelium</taxon>
    </lineage>
</organism>
<sequence>MTLIGSVSSMSNLSFIYKTNSSSSFSISKSLQSSNKIQCGSGCGPIGIVPHLVGGVLLTTGDLVNTVGNTVGGLVNGLIGDGGNYGCN</sequence>
<dbReference type="OMA" id="CGPIGIV"/>
<dbReference type="Proteomes" id="UP000001064">
    <property type="component" value="Unassembled WGS sequence"/>
</dbReference>
<reference evidence="3" key="1">
    <citation type="journal article" date="2011" name="Genome Biol.">
        <title>Comparative genomics of the social amoebae Dictyostelium discoideum and Dictyostelium purpureum.</title>
        <authorList>
            <consortium name="US DOE Joint Genome Institute (JGI-PGF)"/>
            <person name="Sucgang R."/>
            <person name="Kuo A."/>
            <person name="Tian X."/>
            <person name="Salerno W."/>
            <person name="Parikh A."/>
            <person name="Feasley C.L."/>
            <person name="Dalin E."/>
            <person name="Tu H."/>
            <person name="Huang E."/>
            <person name="Barry K."/>
            <person name="Lindquist E."/>
            <person name="Shapiro H."/>
            <person name="Bruce D."/>
            <person name="Schmutz J."/>
            <person name="Salamov A."/>
            <person name="Fey P."/>
            <person name="Gaudet P."/>
            <person name="Anjard C."/>
            <person name="Babu M.M."/>
            <person name="Basu S."/>
            <person name="Bushmanova Y."/>
            <person name="van der Wel H."/>
            <person name="Katoh-Kurasawa M."/>
            <person name="Dinh C."/>
            <person name="Coutinho P.M."/>
            <person name="Saito T."/>
            <person name="Elias M."/>
            <person name="Schaap P."/>
            <person name="Kay R.R."/>
            <person name="Henrissat B."/>
            <person name="Eichinger L."/>
            <person name="Rivero F."/>
            <person name="Putnam N.H."/>
            <person name="West C.M."/>
            <person name="Loomis W.F."/>
            <person name="Chisholm R.L."/>
            <person name="Shaulsky G."/>
            <person name="Strassmann J.E."/>
            <person name="Queller D.C."/>
            <person name="Kuspa A."/>
            <person name="Grigoriev I.V."/>
        </authorList>
    </citation>
    <scope>NUCLEOTIDE SEQUENCE [LARGE SCALE GENOMIC DNA]</scope>
    <source>
        <strain evidence="3">QSDP1</strain>
    </source>
</reference>
<gene>
    <name evidence="2" type="ORF">DICPUDRAFT_157803</name>
</gene>
<dbReference type="PANTHER" id="PTHR31857">
    <property type="entry name" value="HSSA/B-LIKE PROTEIN 17-RELATED"/>
    <property type="match status" value="1"/>
</dbReference>
<dbReference type="EMBL" id="GL871327">
    <property type="protein sequence ID" value="EGC30456.1"/>
    <property type="molecule type" value="Genomic_DNA"/>
</dbReference>
<proteinExistence type="inferred from homology"/>
<dbReference type="GeneID" id="10510482"/>
<dbReference type="VEuPathDB" id="AmoebaDB:DICPUDRAFT_157803"/>
<protein>
    <recommendedName>
        <fullName evidence="4">HssA/2C/7E family protein</fullName>
    </recommendedName>
</protein>
<evidence type="ECO:0008006" key="4">
    <source>
        <dbReference type="Google" id="ProtNLM"/>
    </source>
</evidence>
<evidence type="ECO:0000256" key="1">
    <source>
        <dbReference type="ARBA" id="ARBA00038086"/>
    </source>
</evidence>
<dbReference type="KEGG" id="dpp:DICPUDRAFT_157803"/>
<dbReference type="InterPro" id="IPR008455">
    <property type="entry name" value="HssA/B-related"/>
</dbReference>
<name>F1A017_DICPU</name>
<keyword evidence="3" id="KW-1185">Reference proteome</keyword>
<dbReference type="GO" id="GO:0030587">
    <property type="term" value="P:sorocarp development"/>
    <property type="evidence" value="ECO:0000318"/>
    <property type="project" value="GO_Central"/>
</dbReference>